<dbReference type="PROSITE" id="PS50097">
    <property type="entry name" value="BTB"/>
    <property type="match status" value="1"/>
</dbReference>
<sequence length="304" mass="35218">MSFIQLSDEQRKRLSDEQYDQLLLHAKLFHTGEGGDSVVICDGITLNLHKEILCSRSDYFEAAFTDGFKESRSGVLVLQEVVTAYFVCLIVQYIYLAIPEAGYDLEAYWPMNDAEFYEILLELYRHAAFFRVQDLKVAIMKELLERLDESAKVLFGVHQDASDPEVLKKALHDPMTAAVSAFDKSNLYYDFYEPVRAEIFNFVERCYKVLSDMGDEFDDYLRRAPELSLAILKKMRHIENSKFITPDRQVRCMFCNLPIYDGPPRFFHQPEFGTVADRNGCVKYFCSFSGCFRKITVKGCFSRN</sequence>
<feature type="domain" description="BTB" evidence="1">
    <location>
        <begin position="35"/>
        <end position="95"/>
    </location>
</feature>
<dbReference type="PANTHER" id="PTHR47843:SF2">
    <property type="entry name" value="BTB DOMAIN-CONTAINING PROTEIN"/>
    <property type="match status" value="1"/>
</dbReference>
<accession>A0A0G2F7J0</accession>
<dbReference type="SUPFAM" id="SSF54695">
    <property type="entry name" value="POZ domain"/>
    <property type="match status" value="1"/>
</dbReference>
<reference evidence="2 3" key="1">
    <citation type="submission" date="2015-05" db="EMBL/GenBank/DDBJ databases">
        <title>Distinctive expansion of gene families associated with plant cell wall degradation and secondary metabolism in the genomes of grapevine trunk pathogens.</title>
        <authorList>
            <person name="Lawrence D.P."/>
            <person name="Travadon R."/>
            <person name="Rolshausen P.E."/>
            <person name="Baumgartner K."/>
        </authorList>
    </citation>
    <scope>NUCLEOTIDE SEQUENCE [LARGE SCALE GENOMIC DNA]</scope>
    <source>
        <strain evidence="2">DA912</strain>
    </source>
</reference>
<evidence type="ECO:0000259" key="1">
    <source>
        <dbReference type="PROSITE" id="PS50097"/>
    </source>
</evidence>
<dbReference type="Proteomes" id="UP000034680">
    <property type="component" value="Unassembled WGS sequence"/>
</dbReference>
<dbReference type="SMART" id="SM00225">
    <property type="entry name" value="BTB"/>
    <property type="match status" value="1"/>
</dbReference>
<dbReference type="Gene3D" id="3.30.710.10">
    <property type="entry name" value="Potassium Channel Kv1.1, Chain A"/>
    <property type="match status" value="1"/>
</dbReference>
<dbReference type="InterPro" id="IPR000210">
    <property type="entry name" value="BTB/POZ_dom"/>
</dbReference>
<protein>
    <recommendedName>
        <fullName evidence="1">BTB domain-containing protein</fullName>
    </recommendedName>
</protein>
<comment type="caution">
    <text evidence="2">The sequence shown here is derived from an EMBL/GenBank/DDBJ whole genome shotgun (WGS) entry which is preliminary data.</text>
</comment>
<dbReference type="OrthoDB" id="6359816at2759"/>
<organism evidence="2 3">
    <name type="scientific">Diaporthe ampelina</name>
    <dbReference type="NCBI Taxonomy" id="1214573"/>
    <lineage>
        <taxon>Eukaryota</taxon>
        <taxon>Fungi</taxon>
        <taxon>Dikarya</taxon>
        <taxon>Ascomycota</taxon>
        <taxon>Pezizomycotina</taxon>
        <taxon>Sordariomycetes</taxon>
        <taxon>Sordariomycetidae</taxon>
        <taxon>Diaporthales</taxon>
        <taxon>Diaporthaceae</taxon>
        <taxon>Diaporthe</taxon>
    </lineage>
</organism>
<evidence type="ECO:0000313" key="2">
    <source>
        <dbReference type="EMBL" id="KKY30184.1"/>
    </source>
</evidence>
<dbReference type="EMBL" id="LCUC01000521">
    <property type="protein sequence ID" value="KKY30184.1"/>
    <property type="molecule type" value="Genomic_DNA"/>
</dbReference>
<dbReference type="AlphaFoldDB" id="A0A0G2F7J0"/>
<dbReference type="Pfam" id="PF00651">
    <property type="entry name" value="BTB"/>
    <property type="match status" value="1"/>
</dbReference>
<dbReference type="InterPro" id="IPR011333">
    <property type="entry name" value="SKP1/BTB/POZ_sf"/>
</dbReference>
<evidence type="ECO:0000313" key="3">
    <source>
        <dbReference type="Proteomes" id="UP000034680"/>
    </source>
</evidence>
<dbReference type="STRING" id="1214573.A0A0G2F7J0"/>
<reference evidence="2 3" key="2">
    <citation type="submission" date="2015-05" db="EMBL/GenBank/DDBJ databases">
        <authorList>
            <person name="Morales-Cruz A."/>
            <person name="Amrine K.C."/>
            <person name="Cantu D."/>
        </authorList>
    </citation>
    <scope>NUCLEOTIDE SEQUENCE [LARGE SCALE GENOMIC DNA]</scope>
    <source>
        <strain evidence="2">DA912</strain>
    </source>
</reference>
<name>A0A0G2F7J0_9PEZI</name>
<dbReference type="PANTHER" id="PTHR47843">
    <property type="entry name" value="BTB DOMAIN-CONTAINING PROTEIN-RELATED"/>
    <property type="match status" value="1"/>
</dbReference>
<proteinExistence type="predicted"/>
<keyword evidence="3" id="KW-1185">Reference proteome</keyword>
<dbReference type="CDD" id="cd18186">
    <property type="entry name" value="BTB_POZ_ZBTB_KLHL-like"/>
    <property type="match status" value="1"/>
</dbReference>
<gene>
    <name evidence="2" type="ORF">UCDDA912_g09910</name>
</gene>